<accession>A0A9P5K8K3</accession>
<dbReference type="EMBL" id="QPMT01000006">
    <property type="protein sequence ID" value="KAF4863506.1"/>
    <property type="molecule type" value="Genomic_DNA"/>
</dbReference>
<reference evidence="1" key="1">
    <citation type="submission" date="2019-06" db="EMBL/GenBank/DDBJ databases">
        <authorList>
            <person name="Gan P."/>
            <person name="Shirasu K."/>
        </authorList>
    </citation>
    <scope>NUCLEOTIDE SEQUENCE [LARGE SCALE GENOMIC DNA]</scope>
    <source>
        <strain evidence="1">CAD2</strain>
    </source>
</reference>
<gene>
    <name evidence="1" type="ORF">CGCSCA2_v003004</name>
</gene>
<protein>
    <submittedName>
        <fullName evidence="1">Uncharacterized protein</fullName>
    </submittedName>
</protein>
<proteinExistence type="predicted"/>
<comment type="caution">
    <text evidence="1">The sequence shown here is derived from an EMBL/GenBank/DDBJ whole genome shotgun (WGS) entry which is preliminary data.</text>
</comment>
<sequence>MESVPSWLGRCAAWAERCRDRKIPDIPRWKPHEGGIDCGMTAMSYNGISVRVNAICGMN</sequence>
<dbReference type="OrthoDB" id="10415727at2759"/>
<evidence type="ECO:0000313" key="1">
    <source>
        <dbReference type="EMBL" id="KAF4863506.1"/>
    </source>
</evidence>
<organism evidence="1 2">
    <name type="scientific">Colletotrichum siamense</name>
    <name type="common">Anthracnose fungus</name>
    <dbReference type="NCBI Taxonomy" id="690259"/>
    <lineage>
        <taxon>Eukaryota</taxon>
        <taxon>Fungi</taxon>
        <taxon>Dikarya</taxon>
        <taxon>Ascomycota</taxon>
        <taxon>Pezizomycotina</taxon>
        <taxon>Sordariomycetes</taxon>
        <taxon>Hypocreomycetidae</taxon>
        <taxon>Glomerellales</taxon>
        <taxon>Glomerellaceae</taxon>
        <taxon>Colletotrichum</taxon>
        <taxon>Colletotrichum gloeosporioides species complex</taxon>
    </lineage>
</organism>
<evidence type="ECO:0000313" key="2">
    <source>
        <dbReference type="Proteomes" id="UP000711996"/>
    </source>
</evidence>
<dbReference type="AlphaFoldDB" id="A0A9P5K8K3"/>
<keyword evidence="2" id="KW-1185">Reference proteome</keyword>
<name>A0A9P5K8K3_COLSI</name>
<dbReference type="Proteomes" id="UP000711996">
    <property type="component" value="Unassembled WGS sequence"/>
</dbReference>